<evidence type="ECO:0000259" key="1">
    <source>
        <dbReference type="SMART" id="SM00496"/>
    </source>
</evidence>
<proteinExistence type="predicted"/>
<accession>A0A6M3L4D7</accession>
<sequence length="292" mass="33896">MKICWGNLENLVYNIEKGYWQKKRPKGITRFILVENCESCGEDFLSQIENIGKYCDKNCLPSGKNCPQFGKKASKEIKEKLKKSHLGKKCKEETKQKMRFLQGKERHSQWKGGVTERDIPVYNTYAPQISYADPTRRDPENEEFLQVKCAYCGKWFNPTIKSVAHRIDALNGKQGGEHRLYCSNECKKLCPTYKKVKYSAEETNTKQLSREVQPELRQMVFERDEWTCIKCGATKSLQCHHIEGIQWNPIESADIDICVTFCVKCHGEAHKDKGCRYSDLRCNNKIEQEGEE</sequence>
<evidence type="ECO:0000313" key="2">
    <source>
        <dbReference type="EMBL" id="QJA89516.1"/>
    </source>
</evidence>
<gene>
    <name evidence="2" type="ORF">MM415B02540_0015</name>
</gene>
<dbReference type="InterPro" id="IPR003611">
    <property type="entry name" value="NUMOD3"/>
</dbReference>
<dbReference type="EMBL" id="MT142850">
    <property type="protein sequence ID" value="QJA89516.1"/>
    <property type="molecule type" value="Genomic_DNA"/>
</dbReference>
<dbReference type="GO" id="GO:0003677">
    <property type="term" value="F:DNA binding"/>
    <property type="evidence" value="ECO:0007669"/>
    <property type="project" value="InterPro"/>
</dbReference>
<protein>
    <recommendedName>
        <fullName evidence="1">Nuclease associated modular domain-containing protein</fullName>
    </recommendedName>
</protein>
<dbReference type="AlphaFoldDB" id="A0A6M3L4D7"/>
<reference evidence="2" key="1">
    <citation type="submission" date="2020-03" db="EMBL/GenBank/DDBJ databases">
        <title>The deep terrestrial virosphere.</title>
        <authorList>
            <person name="Holmfeldt K."/>
            <person name="Nilsson E."/>
            <person name="Simone D."/>
            <person name="Lopez-Fernandez M."/>
            <person name="Wu X."/>
            <person name="de Brujin I."/>
            <person name="Lundin D."/>
            <person name="Andersson A."/>
            <person name="Bertilsson S."/>
            <person name="Dopson M."/>
        </authorList>
    </citation>
    <scope>NUCLEOTIDE SEQUENCE</scope>
    <source>
        <strain evidence="2">MM415B02540</strain>
    </source>
</reference>
<organism evidence="2">
    <name type="scientific">viral metagenome</name>
    <dbReference type="NCBI Taxonomy" id="1070528"/>
    <lineage>
        <taxon>unclassified sequences</taxon>
        <taxon>metagenomes</taxon>
        <taxon>organismal metagenomes</taxon>
    </lineage>
</organism>
<feature type="domain" description="Nuclease associated modular" evidence="1">
    <location>
        <begin position="69"/>
        <end position="85"/>
    </location>
</feature>
<name>A0A6M3L4D7_9ZZZZ</name>
<feature type="domain" description="Nuclease associated modular" evidence="1">
    <location>
        <begin position="86"/>
        <end position="102"/>
    </location>
</feature>
<dbReference type="SMART" id="SM00496">
    <property type="entry name" value="IENR2"/>
    <property type="match status" value="2"/>
</dbReference>